<comment type="caution">
    <text evidence="1">The sequence shown here is derived from an EMBL/GenBank/DDBJ whole genome shotgun (WGS) entry which is preliminary data.</text>
</comment>
<dbReference type="AlphaFoldDB" id="A0A1S2PKD4"/>
<evidence type="ECO:0000313" key="2">
    <source>
        <dbReference type="Proteomes" id="UP000179935"/>
    </source>
</evidence>
<evidence type="ECO:0000313" key="1">
    <source>
        <dbReference type="EMBL" id="OIJ94173.1"/>
    </source>
</evidence>
<accession>A0A1S2PKD4</accession>
<proteinExistence type="predicted"/>
<dbReference type="Proteomes" id="UP000179935">
    <property type="component" value="Unassembled WGS sequence"/>
</dbReference>
<protein>
    <submittedName>
        <fullName evidence="1">Uncharacterized protein</fullName>
    </submittedName>
</protein>
<dbReference type="OrthoDB" id="4255087at2"/>
<dbReference type="STRING" id="1428652.BIV24_11185"/>
<organism evidence="1 2">
    <name type="scientific">Streptomyces colonosanans</name>
    <dbReference type="NCBI Taxonomy" id="1428652"/>
    <lineage>
        <taxon>Bacteria</taxon>
        <taxon>Bacillati</taxon>
        <taxon>Actinomycetota</taxon>
        <taxon>Actinomycetes</taxon>
        <taxon>Kitasatosporales</taxon>
        <taxon>Streptomycetaceae</taxon>
        <taxon>Streptomyces</taxon>
    </lineage>
</organism>
<keyword evidence="2" id="KW-1185">Reference proteome</keyword>
<dbReference type="EMBL" id="MLYP01000029">
    <property type="protein sequence ID" value="OIJ94173.1"/>
    <property type="molecule type" value="Genomic_DNA"/>
</dbReference>
<gene>
    <name evidence="1" type="ORF">BIV24_11185</name>
</gene>
<reference evidence="1 2" key="1">
    <citation type="submission" date="2016-10" db="EMBL/GenBank/DDBJ databases">
        <title>Genome sequence of Streptomyces sp. MUSC 93.</title>
        <authorList>
            <person name="Lee L.-H."/>
            <person name="Ser H.-L."/>
            <person name="Law J.W.-F."/>
        </authorList>
    </citation>
    <scope>NUCLEOTIDE SEQUENCE [LARGE SCALE GENOMIC DNA]</scope>
    <source>
        <strain evidence="1 2">MUSC 93</strain>
    </source>
</reference>
<name>A0A1S2PKD4_9ACTN</name>
<sequence>MSATGTLLYSAELIQEGGVYKLVVTDRLRHTVQTAYIPRRAVEQIPTFLSKLDSKQLNGFR</sequence>